<sequence length="44" mass="4334">MSFSVARVTLVVAFLLLIGAVVLVASGAGEITAASASTNGLIWG</sequence>
<gene>
    <name evidence="1" type="ORF">CLV67_104392</name>
</gene>
<dbReference type="Proteomes" id="UP000239415">
    <property type="component" value="Unassembled WGS sequence"/>
</dbReference>
<dbReference type="EMBL" id="PVMZ01000004">
    <property type="protein sequence ID" value="PRX22864.1"/>
    <property type="molecule type" value="Genomic_DNA"/>
</dbReference>
<keyword evidence="2" id="KW-1185">Reference proteome</keyword>
<accession>A0A2T0KHE9</accession>
<protein>
    <submittedName>
        <fullName evidence="1">Uncharacterized protein</fullName>
    </submittedName>
</protein>
<comment type="caution">
    <text evidence="1">The sequence shown here is derived from an EMBL/GenBank/DDBJ whole genome shotgun (WGS) entry which is preliminary data.</text>
</comment>
<organism evidence="1 2">
    <name type="scientific">Actinoplanes italicus</name>
    <dbReference type="NCBI Taxonomy" id="113567"/>
    <lineage>
        <taxon>Bacteria</taxon>
        <taxon>Bacillati</taxon>
        <taxon>Actinomycetota</taxon>
        <taxon>Actinomycetes</taxon>
        <taxon>Micromonosporales</taxon>
        <taxon>Micromonosporaceae</taxon>
        <taxon>Actinoplanes</taxon>
    </lineage>
</organism>
<evidence type="ECO:0000313" key="1">
    <source>
        <dbReference type="EMBL" id="PRX22864.1"/>
    </source>
</evidence>
<reference evidence="1 2" key="1">
    <citation type="submission" date="2018-03" db="EMBL/GenBank/DDBJ databases">
        <title>Genomic Encyclopedia of Archaeal and Bacterial Type Strains, Phase II (KMG-II): from individual species to whole genera.</title>
        <authorList>
            <person name="Goeker M."/>
        </authorList>
    </citation>
    <scope>NUCLEOTIDE SEQUENCE [LARGE SCALE GENOMIC DNA]</scope>
    <source>
        <strain evidence="1 2">DSM 43146</strain>
    </source>
</reference>
<dbReference type="AlphaFoldDB" id="A0A2T0KHE9"/>
<evidence type="ECO:0000313" key="2">
    <source>
        <dbReference type="Proteomes" id="UP000239415"/>
    </source>
</evidence>
<dbReference type="RefSeq" id="WP_275414876.1">
    <property type="nucleotide sequence ID" value="NZ_BOMO01000022.1"/>
</dbReference>
<proteinExistence type="predicted"/>
<name>A0A2T0KHE9_9ACTN</name>